<keyword evidence="7" id="KW-1185">Reference proteome</keyword>
<feature type="chain" id="PRO_5024973542" evidence="3">
    <location>
        <begin position="18"/>
        <end position="770"/>
    </location>
</feature>
<keyword evidence="2" id="KW-0326">Glycosidase</keyword>
<dbReference type="PANTHER" id="PTHR31616:SF0">
    <property type="entry name" value="GLUCAN 1,4-ALPHA-GLUCOSIDASE"/>
    <property type="match status" value="1"/>
</dbReference>
<dbReference type="Gene3D" id="2.60.120.260">
    <property type="entry name" value="Galactose-binding domain-like"/>
    <property type="match status" value="1"/>
</dbReference>
<evidence type="ECO:0000313" key="6">
    <source>
        <dbReference type="EMBL" id="CUT00850.1"/>
    </source>
</evidence>
<dbReference type="OrthoDB" id="8476964at2"/>
<dbReference type="InterPro" id="IPR008979">
    <property type="entry name" value="Galactose-bd-like_sf"/>
</dbReference>
<evidence type="ECO:0000256" key="3">
    <source>
        <dbReference type="SAM" id="SignalP"/>
    </source>
</evidence>
<keyword evidence="3" id="KW-0732">Signal</keyword>
<evidence type="ECO:0000259" key="5">
    <source>
        <dbReference type="Pfam" id="PF13364"/>
    </source>
</evidence>
<evidence type="ECO:0000259" key="4">
    <source>
        <dbReference type="Pfam" id="PF00723"/>
    </source>
</evidence>
<dbReference type="Gene3D" id="1.50.10.10">
    <property type="match status" value="1"/>
</dbReference>
<dbReference type="Pfam" id="PF13364">
    <property type="entry name" value="BetaGal_ABD2"/>
    <property type="match status" value="1"/>
</dbReference>
<dbReference type="Pfam" id="PF00723">
    <property type="entry name" value="Glyco_hydro_15"/>
    <property type="match status" value="1"/>
</dbReference>
<dbReference type="InterPro" id="IPR008928">
    <property type="entry name" value="6-hairpin_glycosidase_sf"/>
</dbReference>
<evidence type="ECO:0000313" key="7">
    <source>
        <dbReference type="Proteomes" id="UP000243065"/>
    </source>
</evidence>
<dbReference type="InterPro" id="IPR011613">
    <property type="entry name" value="GH15-like"/>
</dbReference>
<dbReference type="EMBL" id="CZVU01000031">
    <property type="protein sequence ID" value="CUT00850.1"/>
    <property type="molecule type" value="Genomic_DNA"/>
</dbReference>
<dbReference type="InterPro" id="IPR012341">
    <property type="entry name" value="6hp_glycosidase-like_sf"/>
</dbReference>
<gene>
    <name evidence="6" type="ORF">JGI24_00845</name>
</gene>
<dbReference type="InterPro" id="IPR025300">
    <property type="entry name" value="BetaGal_jelly_roll_dom"/>
</dbReference>
<dbReference type="GO" id="GO:0005975">
    <property type="term" value="P:carbohydrate metabolic process"/>
    <property type="evidence" value="ECO:0007669"/>
    <property type="project" value="InterPro"/>
</dbReference>
<dbReference type="GO" id="GO:0004553">
    <property type="term" value="F:hydrolase activity, hydrolyzing O-glycosyl compounds"/>
    <property type="evidence" value="ECO:0007669"/>
    <property type="project" value="TreeGrafter"/>
</dbReference>
<evidence type="ECO:0000256" key="2">
    <source>
        <dbReference type="ARBA" id="ARBA00023295"/>
    </source>
</evidence>
<evidence type="ECO:0000256" key="1">
    <source>
        <dbReference type="ARBA" id="ARBA00022801"/>
    </source>
</evidence>
<feature type="domain" description="GH15-like" evidence="4">
    <location>
        <begin position="405"/>
        <end position="677"/>
    </location>
</feature>
<name>A0A656D6V1_KRYT1</name>
<dbReference type="SUPFAM" id="SSF48208">
    <property type="entry name" value="Six-hairpin glycosidases"/>
    <property type="match status" value="1"/>
</dbReference>
<feature type="signal peptide" evidence="3">
    <location>
        <begin position="1"/>
        <end position="17"/>
    </location>
</feature>
<dbReference type="PANTHER" id="PTHR31616">
    <property type="entry name" value="TREHALASE"/>
    <property type="match status" value="1"/>
</dbReference>
<dbReference type="Proteomes" id="UP000243065">
    <property type="component" value="Unassembled WGS sequence"/>
</dbReference>
<feature type="domain" description="Beta-galactosidase jelly roll" evidence="5">
    <location>
        <begin position="36"/>
        <end position="146"/>
    </location>
</feature>
<accession>A0A656D6V1</accession>
<organism evidence="6 7">
    <name type="scientific">Kryptobacter tengchongensis</name>
    <dbReference type="NCBI Taxonomy" id="1643429"/>
    <lineage>
        <taxon>Bacteria</taxon>
        <taxon>Pseudomonadati</taxon>
        <taxon>Candidatus Kryptoniota</taxon>
        <taxon>Candidatus Kryptobacter</taxon>
    </lineage>
</organism>
<protein>
    <submittedName>
        <fullName evidence="6">Glycosyl hydrolases family 15</fullName>
    </submittedName>
</protein>
<keyword evidence="1 6" id="KW-0378">Hydrolase</keyword>
<dbReference type="AlphaFoldDB" id="A0A656D6V1"/>
<proteinExistence type="predicted"/>
<dbReference type="RefSeq" id="WP_072150276.1">
    <property type="nucleotide sequence ID" value="NZ_CZVU01000031.1"/>
</dbReference>
<dbReference type="SUPFAM" id="SSF49785">
    <property type="entry name" value="Galactose-binding domain-like"/>
    <property type="match status" value="1"/>
</dbReference>
<reference evidence="6 7" key="1">
    <citation type="submission" date="2015-11" db="EMBL/GenBank/DDBJ databases">
        <authorList>
            <person name="Varghese N."/>
        </authorList>
    </citation>
    <scope>NUCLEOTIDE SEQUENCE [LARGE SCALE GENOMIC DNA]</scope>
    <source>
        <strain evidence="6 7">JGI-24</strain>
    </source>
</reference>
<sequence>MKKIYLIFLLLISTLSAQDFKLKLNFAGEWLFKTGDDLKWLDPNFDDSQWIKIKVPATFESQGFENYDGFAWYRLHFDLPPNLLKEEIILLLGSIDDADETYLNGVKVGETGKFPPERRTEWTTLRAYQLPKGLLKEKNNVLAVRVCDFGFDGGIFKGPVGLILKKDFDIKVKENNKPHRSAKALVSTNGFTAIVYNTEKHQITSMYEHIYKVISSGIYTRNFINSANFIVELDGKEYDLSKISEDEIGYINGTNIIFASYRKLGIQTFYFAPFQIDAPVLVAICKINKKYKQSKIYFKANTIQGEITSEDKLDDVMDIQNLQIKKVVKSKTVKRSDGTGGEVEKRIFIAIASSRTREEIERFSNLTENDQIIEDEIKFWENFIKQAHFNLKLTKKEAELFRQSLAIIKMAQCREKGTSYGQILASLPPGEWTYCWVRDGAYAINGLIELGYFDEAKSALEFMLKARTGFYKKFIHEDGKDYGVKRDYKITVCKYYGDGVEESDHNENGPNIELDGFGLFLWTFGNYVEKSGDLEFAITYWDTLTTKIADVLISSIDKLGVIRAESGPWERHLPGKHYAYTTITAIKGLKSIAKIAELLKDKTAEKFYNSFADSILKSFLKNFVDENKAIKGTIEAKNDNDFEYFDASVVEAINFNLIPADDEIAKKTIEAIKNNLKIKNRFGFFRVNNGDWYDRQEWIFIDLRLSVAMKKAGFKKDAEQILNWVTSQSNLNYNLIAELYDEWNSDYQGQYPMVGFGAGAYILALLEIKK</sequence>